<dbReference type="Pfam" id="PF12937">
    <property type="entry name" value="F-box-like"/>
    <property type="match status" value="1"/>
</dbReference>
<dbReference type="OrthoDB" id="2114485at2759"/>
<keyword evidence="1" id="KW-0853">WD repeat</keyword>
<dbReference type="PANTHER" id="PTHR44156">
    <property type="entry name" value="SUPERNUMERARY LIMBS, ISOFORM B-RELATED"/>
    <property type="match status" value="1"/>
</dbReference>
<sequence length="928" mass="103123">MKGPRRRNRPDPEKPSETQTPTYAAHSNTHNAQDRQPLSSLPPLSPSASEPVDNSPLNPFPPTHEDTNDDDETLSNFSSKLVLDFTEPPMTPPSEPPPLEPPLDSTLQKRVSSLQQCSSLKIIRKNHIFAFRVNENGCGRLDDKKLLKRDWESDAKFHRITQDFASCLKLNKPHDAAETNKKTKSRSILLPYSRSRSKSWGKKAIKVALLPFDSVNKEIGARTRSASLKKVSTICGSLRLPSEVWIAIFRYIVPKTMCRILRTCSTLSMLGFDPMYWNSACINAGMDSGLIELDAQSLGIILDAFSFSSPNTILELHNNEPNPPSSSYLTSKTEELEISSLSIKGPNKDAPSTAGRKRRHEYSSTEINPLERDISSRQRRKIDLEKLQASTLLSTPLKWWTLIGMNVFYPRLENKSIHIDEPTTPTQNIKYLSWLRIYASQFKVRKSFLQNPHKFRRLSCAHNHGITSLVVSNSKTDGDSSISKRIVTAAWDGSIKVWRLLERDPISIQQDSAAENVLWDTADNEHVQLDALSGLSNIPSQISGTSAAEDSMWETGNENDGLGMGELLNQVVIERAAIIPSNTGTIFESETEGDHWSGGGRYELLLERTIETQFDQIECLSLHGNLLVSGGRGPFPLAIHDLTSGTPIKYLQPRRSTTREDSIHVSSIDMDATLIISAQKQTIHIWSIKSGTLLASISRIHPDANIASIQLFKSCTNSWYIFEGCAFGSITVWKFNWDGVTQLSDETARTVTVQPIVTPDNNNNHEPSNALPSEFQFTLQGPLFHMGTFETTAGMNCMNAYHSSGKSSTFTILCGFKDGNIRSYKVQISDNKGGTSSLLIHATSSLCSLGDWTTNLDRDSQYGDVIVAGAWDGRIRVWDQRTCALRRSLVSDTQSAVLCLKMIGQDVLVAGSYNGSLVVYDFSGAKQR</sequence>
<reference evidence="4 5" key="1">
    <citation type="journal article" date="2019" name="Sci. Rep.">
        <title>Comparative genomics of chytrid fungi reveal insights into the obligate biotrophic and pathogenic lifestyle of Synchytrium endobioticum.</title>
        <authorList>
            <person name="van de Vossenberg B.T.L.H."/>
            <person name="Warris S."/>
            <person name="Nguyen H.D.T."/>
            <person name="van Gent-Pelzer M.P.E."/>
            <person name="Joly D.L."/>
            <person name="van de Geest H.C."/>
            <person name="Bonants P.J.M."/>
            <person name="Smith D.S."/>
            <person name="Levesque C.A."/>
            <person name="van der Lee T.A.J."/>
        </authorList>
    </citation>
    <scope>NUCLEOTIDE SEQUENCE [LARGE SCALE GENOMIC DNA]</scope>
    <source>
        <strain evidence="4 5">CBS 675.73</strain>
    </source>
</reference>
<name>A0A507FIB0_9FUNG</name>
<gene>
    <name evidence="4" type="ORF">CcCBS67573_g03303</name>
</gene>
<feature type="region of interest" description="Disordered" evidence="2">
    <location>
        <begin position="344"/>
        <end position="366"/>
    </location>
</feature>
<dbReference type="Gene3D" id="1.20.1280.50">
    <property type="match status" value="1"/>
</dbReference>
<dbReference type="EMBL" id="QEAP01000081">
    <property type="protein sequence ID" value="TPX75440.1"/>
    <property type="molecule type" value="Genomic_DNA"/>
</dbReference>
<dbReference type="InterPro" id="IPR053299">
    <property type="entry name" value="ASTRA_WD_repeat"/>
</dbReference>
<keyword evidence="5" id="KW-1185">Reference proteome</keyword>
<organism evidence="4 5">
    <name type="scientific">Chytriomyces confervae</name>
    <dbReference type="NCBI Taxonomy" id="246404"/>
    <lineage>
        <taxon>Eukaryota</taxon>
        <taxon>Fungi</taxon>
        <taxon>Fungi incertae sedis</taxon>
        <taxon>Chytridiomycota</taxon>
        <taxon>Chytridiomycota incertae sedis</taxon>
        <taxon>Chytridiomycetes</taxon>
        <taxon>Chytridiales</taxon>
        <taxon>Chytriomycetaceae</taxon>
        <taxon>Chytriomyces</taxon>
    </lineage>
</organism>
<dbReference type="SUPFAM" id="SSF81383">
    <property type="entry name" value="F-box domain"/>
    <property type="match status" value="1"/>
</dbReference>
<evidence type="ECO:0000256" key="1">
    <source>
        <dbReference type="PROSITE-ProRule" id="PRU00221"/>
    </source>
</evidence>
<protein>
    <recommendedName>
        <fullName evidence="3">F-box domain-containing protein</fullName>
    </recommendedName>
</protein>
<feature type="region of interest" description="Disordered" evidence="2">
    <location>
        <begin position="1"/>
        <end position="105"/>
    </location>
</feature>
<comment type="caution">
    <text evidence="4">The sequence shown here is derived from an EMBL/GenBank/DDBJ whole genome shotgun (WGS) entry which is preliminary data.</text>
</comment>
<feature type="compositionally biased region" description="Polar residues" evidence="2">
    <location>
        <begin position="17"/>
        <end position="36"/>
    </location>
</feature>
<dbReference type="InterPro" id="IPR001810">
    <property type="entry name" value="F-box_dom"/>
</dbReference>
<dbReference type="InterPro" id="IPR001680">
    <property type="entry name" value="WD40_rpt"/>
</dbReference>
<dbReference type="Gene3D" id="2.130.10.10">
    <property type="entry name" value="YVTN repeat-like/Quinoprotein amine dehydrogenase"/>
    <property type="match status" value="2"/>
</dbReference>
<dbReference type="SUPFAM" id="SSF50978">
    <property type="entry name" value="WD40 repeat-like"/>
    <property type="match status" value="1"/>
</dbReference>
<dbReference type="InterPro" id="IPR015943">
    <property type="entry name" value="WD40/YVTN_repeat-like_dom_sf"/>
</dbReference>
<feature type="domain" description="F-box" evidence="3">
    <location>
        <begin position="239"/>
        <end position="282"/>
    </location>
</feature>
<accession>A0A507FIB0</accession>
<dbReference type="InterPro" id="IPR036322">
    <property type="entry name" value="WD40_repeat_dom_sf"/>
</dbReference>
<evidence type="ECO:0000313" key="5">
    <source>
        <dbReference type="Proteomes" id="UP000320333"/>
    </source>
</evidence>
<dbReference type="PROSITE" id="PS50082">
    <property type="entry name" value="WD_REPEATS_2"/>
    <property type="match status" value="1"/>
</dbReference>
<feature type="repeat" description="WD" evidence="1">
    <location>
        <begin position="863"/>
        <end position="888"/>
    </location>
</feature>
<dbReference type="AlphaFoldDB" id="A0A507FIB0"/>
<proteinExistence type="predicted"/>
<dbReference type="Pfam" id="PF00400">
    <property type="entry name" value="WD40"/>
    <property type="match status" value="2"/>
</dbReference>
<dbReference type="Proteomes" id="UP000320333">
    <property type="component" value="Unassembled WGS sequence"/>
</dbReference>
<evidence type="ECO:0000313" key="4">
    <source>
        <dbReference type="EMBL" id="TPX75440.1"/>
    </source>
</evidence>
<evidence type="ECO:0000256" key="2">
    <source>
        <dbReference type="SAM" id="MobiDB-lite"/>
    </source>
</evidence>
<evidence type="ECO:0000259" key="3">
    <source>
        <dbReference type="Pfam" id="PF12937"/>
    </source>
</evidence>
<feature type="compositionally biased region" description="Pro residues" evidence="2">
    <location>
        <begin position="89"/>
        <end position="101"/>
    </location>
</feature>
<dbReference type="SMART" id="SM00320">
    <property type="entry name" value="WD40"/>
    <property type="match status" value="3"/>
</dbReference>
<dbReference type="InterPro" id="IPR036047">
    <property type="entry name" value="F-box-like_dom_sf"/>
</dbReference>